<keyword evidence="1" id="KW-1133">Transmembrane helix</keyword>
<evidence type="ECO:0008006" key="4">
    <source>
        <dbReference type="Google" id="ProtNLM"/>
    </source>
</evidence>
<sequence length="151" mass="17277">MSYQDNEFTITYSYYLNNMYSVLLGRIDKFISIMLLFLGSSVMASFSNLFLIGALISLCSAVQFTCQFSKQSELANERSKKYLSLMHNSDILSKDELHKQLDELLKTDIHVFGMLTNSAYKRAAIHLNRDDDTKLHMFESVVARIAGDLPR</sequence>
<dbReference type="RefSeq" id="WP_210847882.1">
    <property type="nucleotide sequence ID" value="NZ_JAGKLY010000001.1"/>
</dbReference>
<dbReference type="EMBL" id="JAGKLY010000001">
    <property type="protein sequence ID" value="MBQ0266747.1"/>
    <property type="molecule type" value="Genomic_DNA"/>
</dbReference>
<dbReference type="Proteomes" id="UP000674270">
    <property type="component" value="Unassembled WGS sequence"/>
</dbReference>
<gene>
    <name evidence="2" type="ORF">J7T18_00340</name>
</gene>
<keyword evidence="1" id="KW-0812">Transmembrane</keyword>
<dbReference type="AlphaFoldDB" id="A0A8I2AGA8"/>
<name>A0A8I2AGA8_9GAMM</name>
<protein>
    <recommendedName>
        <fullName evidence="4">SMODS and SLOG-associating 2TM effector domain-containing protein</fullName>
    </recommendedName>
</protein>
<accession>A0A8I2AGA8</accession>
<organism evidence="2 3">
    <name type="scientific">Providencia huaxiensis</name>
    <dbReference type="NCBI Taxonomy" id="2027290"/>
    <lineage>
        <taxon>Bacteria</taxon>
        <taxon>Pseudomonadati</taxon>
        <taxon>Pseudomonadota</taxon>
        <taxon>Gammaproteobacteria</taxon>
        <taxon>Enterobacterales</taxon>
        <taxon>Morganellaceae</taxon>
        <taxon>Providencia</taxon>
    </lineage>
</organism>
<evidence type="ECO:0000313" key="2">
    <source>
        <dbReference type="EMBL" id="MBQ0266747.1"/>
    </source>
</evidence>
<feature type="transmembrane region" description="Helical" evidence="1">
    <location>
        <begin position="33"/>
        <end position="58"/>
    </location>
</feature>
<keyword evidence="1" id="KW-0472">Membrane</keyword>
<comment type="caution">
    <text evidence="2">The sequence shown here is derived from an EMBL/GenBank/DDBJ whole genome shotgun (WGS) entry which is preliminary data.</text>
</comment>
<reference evidence="2" key="1">
    <citation type="submission" date="2021-03" db="EMBL/GenBank/DDBJ databases">
        <authorList>
            <person name="Stanton E."/>
        </authorList>
    </citation>
    <scope>NUCLEOTIDE SEQUENCE</scope>
    <source>
        <strain evidence="2">2020EL-00113</strain>
    </source>
</reference>
<evidence type="ECO:0000256" key="1">
    <source>
        <dbReference type="SAM" id="Phobius"/>
    </source>
</evidence>
<evidence type="ECO:0000313" key="3">
    <source>
        <dbReference type="Proteomes" id="UP000674270"/>
    </source>
</evidence>
<proteinExistence type="predicted"/>